<dbReference type="Proteomes" id="UP000183190">
    <property type="component" value="Unassembled WGS sequence"/>
</dbReference>
<accession>A0A1H6IX72</accession>
<sequence>MNDDIFKDVALKHKVSTEEVKEEINKSILEACKNPNAPINKIGAGDVPTADEVIAYALKMLSASNMN</sequence>
<evidence type="ECO:0000313" key="1">
    <source>
        <dbReference type="EMBL" id="SEH51668.1"/>
    </source>
</evidence>
<dbReference type="EMBL" id="FNWV01000003">
    <property type="protein sequence ID" value="SEH51668.1"/>
    <property type="molecule type" value="Genomic_DNA"/>
</dbReference>
<protein>
    <recommendedName>
        <fullName evidence="3">Sporulation initiation factor Spo0A C terminal</fullName>
    </recommendedName>
</protein>
<dbReference type="OrthoDB" id="1823675at2"/>
<gene>
    <name evidence="1" type="ORF">SAMN02910265_01177</name>
</gene>
<name>A0A1H6IX72_RUMFL</name>
<dbReference type="RefSeq" id="WP_074715278.1">
    <property type="nucleotide sequence ID" value="NZ_FNWV01000003.1"/>
</dbReference>
<evidence type="ECO:0008006" key="3">
    <source>
        <dbReference type="Google" id="ProtNLM"/>
    </source>
</evidence>
<evidence type="ECO:0000313" key="2">
    <source>
        <dbReference type="Proteomes" id="UP000183190"/>
    </source>
</evidence>
<reference evidence="1 2" key="1">
    <citation type="submission" date="2016-10" db="EMBL/GenBank/DDBJ databases">
        <authorList>
            <person name="de Groot N.N."/>
        </authorList>
    </citation>
    <scope>NUCLEOTIDE SEQUENCE [LARGE SCALE GENOMIC DNA]</scope>
    <source>
        <strain evidence="1 2">YAD2003</strain>
    </source>
</reference>
<dbReference type="AlphaFoldDB" id="A0A1H6IX72"/>
<organism evidence="1 2">
    <name type="scientific">Ruminococcus flavefaciens</name>
    <dbReference type="NCBI Taxonomy" id="1265"/>
    <lineage>
        <taxon>Bacteria</taxon>
        <taxon>Bacillati</taxon>
        <taxon>Bacillota</taxon>
        <taxon>Clostridia</taxon>
        <taxon>Eubacteriales</taxon>
        <taxon>Oscillospiraceae</taxon>
        <taxon>Ruminococcus</taxon>
    </lineage>
</organism>
<proteinExistence type="predicted"/>